<evidence type="ECO:0000256" key="2">
    <source>
        <dbReference type="ARBA" id="ARBA00023315"/>
    </source>
</evidence>
<evidence type="ECO:0000259" key="4">
    <source>
        <dbReference type="PROSITE" id="PS51186"/>
    </source>
</evidence>
<dbReference type="PANTHER" id="PTHR43792">
    <property type="entry name" value="GNAT FAMILY, PUTATIVE (AFU_ORTHOLOGUE AFUA_3G00765)-RELATED-RELATED"/>
    <property type="match status" value="1"/>
</dbReference>
<protein>
    <submittedName>
        <fullName evidence="5">N-acetyltransferase</fullName>
    </submittedName>
</protein>
<dbReference type="Proteomes" id="UP000298127">
    <property type="component" value="Unassembled WGS sequence"/>
</dbReference>
<feature type="domain" description="N-acetyltransferase" evidence="4">
    <location>
        <begin position="11"/>
        <end position="167"/>
    </location>
</feature>
<accession>A0A4Y9QSZ3</accession>
<dbReference type="Gene3D" id="3.40.630.30">
    <property type="match status" value="1"/>
</dbReference>
<dbReference type="Pfam" id="PF13302">
    <property type="entry name" value="Acetyltransf_3"/>
    <property type="match status" value="1"/>
</dbReference>
<evidence type="ECO:0000256" key="3">
    <source>
        <dbReference type="ARBA" id="ARBA00038502"/>
    </source>
</evidence>
<dbReference type="InterPro" id="IPR000182">
    <property type="entry name" value="GNAT_dom"/>
</dbReference>
<organism evidence="5 6">
    <name type="scientific">Orlajensenia leifsoniae</name>
    <dbReference type="NCBI Taxonomy" id="2561933"/>
    <lineage>
        <taxon>Bacteria</taxon>
        <taxon>Bacillati</taxon>
        <taxon>Actinomycetota</taxon>
        <taxon>Actinomycetes</taxon>
        <taxon>Micrococcales</taxon>
        <taxon>Microbacteriaceae</taxon>
        <taxon>Orlajensenia</taxon>
    </lineage>
</organism>
<dbReference type="GO" id="GO:0016747">
    <property type="term" value="F:acyltransferase activity, transferring groups other than amino-acyl groups"/>
    <property type="evidence" value="ECO:0007669"/>
    <property type="project" value="InterPro"/>
</dbReference>
<reference evidence="5 6" key="1">
    <citation type="journal article" date="2018" name="J. Microbiol.">
        <title>Leifsonia flava sp. nov., a novel actinobacterium isolated from the rhizosphere of Aquilegia viridiflora.</title>
        <authorList>
            <person name="Cai Y."/>
            <person name="Tao W.Z."/>
            <person name="Ma Y.J."/>
            <person name="Cheng J."/>
            <person name="Zhang M.Y."/>
            <person name="Zhang Y.X."/>
        </authorList>
    </citation>
    <scope>NUCLEOTIDE SEQUENCE [LARGE SCALE GENOMIC DNA]</scope>
    <source>
        <strain evidence="5 6">SYP-B2174</strain>
    </source>
</reference>
<keyword evidence="6" id="KW-1185">Reference proteome</keyword>
<dbReference type="PROSITE" id="PS51186">
    <property type="entry name" value="GNAT"/>
    <property type="match status" value="1"/>
</dbReference>
<gene>
    <name evidence="5" type="ORF">E4M00_16540</name>
</gene>
<dbReference type="InterPro" id="IPR016181">
    <property type="entry name" value="Acyl_CoA_acyltransferase"/>
</dbReference>
<dbReference type="EMBL" id="SPQZ01000008">
    <property type="protein sequence ID" value="TFV94988.1"/>
    <property type="molecule type" value="Genomic_DNA"/>
</dbReference>
<dbReference type="PANTHER" id="PTHR43792:SF8">
    <property type="entry name" value="[RIBOSOMAL PROTEIN US5]-ALANINE N-ACETYLTRANSFERASE"/>
    <property type="match status" value="1"/>
</dbReference>
<comment type="caution">
    <text evidence="5">The sequence shown here is derived from an EMBL/GenBank/DDBJ whole genome shotgun (WGS) entry which is preliminary data.</text>
</comment>
<name>A0A4Y9QSZ3_9MICO</name>
<dbReference type="RefSeq" id="WP_135121583.1">
    <property type="nucleotide sequence ID" value="NZ_SPQZ01000008.1"/>
</dbReference>
<keyword evidence="1 5" id="KW-0808">Transferase</keyword>
<evidence type="ECO:0000313" key="5">
    <source>
        <dbReference type="EMBL" id="TFV94988.1"/>
    </source>
</evidence>
<sequence>MEPVVLRTERLVLDQPTEADAPSIAEYCRDPLFERWLTTPWPYEPRHAEGFVATLVPLGWTTGTEATWAVRTRDDGPLIGVISYRTLRCDVGFWLGADQRGNGYMREALAAVVQWVFVSGDVPRTDAVTWEAMAGNRDSAAVARAVGFAFTGTAPSSHPVRDGSHVPSWHGVLLRSHDGEQARASWPEETRL</sequence>
<keyword evidence="2" id="KW-0012">Acyltransferase</keyword>
<evidence type="ECO:0000313" key="6">
    <source>
        <dbReference type="Proteomes" id="UP000298127"/>
    </source>
</evidence>
<dbReference type="AlphaFoldDB" id="A0A4Y9QSZ3"/>
<evidence type="ECO:0000256" key="1">
    <source>
        <dbReference type="ARBA" id="ARBA00022679"/>
    </source>
</evidence>
<proteinExistence type="inferred from homology"/>
<comment type="similarity">
    <text evidence="3">Belongs to the acetyltransferase family. RimJ subfamily.</text>
</comment>
<dbReference type="InterPro" id="IPR051531">
    <property type="entry name" value="N-acetyltransferase"/>
</dbReference>
<dbReference type="SUPFAM" id="SSF55729">
    <property type="entry name" value="Acyl-CoA N-acyltransferases (Nat)"/>
    <property type="match status" value="1"/>
</dbReference>